<evidence type="ECO:0000259" key="7">
    <source>
        <dbReference type="PROSITE" id="PS50950"/>
    </source>
</evidence>
<accession>A0AAU9VK11</accession>
<keyword evidence="3 6" id="KW-0863">Zinc-finger</keyword>
<feature type="domain" description="THAP-type" evidence="7">
    <location>
        <begin position="1"/>
        <end position="86"/>
    </location>
</feature>
<reference evidence="8 9" key="1">
    <citation type="submission" date="2022-05" db="EMBL/GenBank/DDBJ databases">
        <authorList>
            <consortium name="Genoscope - CEA"/>
            <person name="William W."/>
        </authorList>
    </citation>
    <scope>NUCLEOTIDE SEQUENCE [LARGE SCALE GENOMIC DNA]</scope>
</reference>
<dbReference type="GO" id="GO:0003677">
    <property type="term" value="F:DNA binding"/>
    <property type="evidence" value="ECO:0007669"/>
    <property type="project" value="UniProtKB-UniRule"/>
</dbReference>
<dbReference type="Pfam" id="PF13359">
    <property type="entry name" value="DDE_Tnp_4"/>
    <property type="match status" value="1"/>
</dbReference>
<name>A0AAU9VK11_9CNID</name>
<keyword evidence="2" id="KW-0479">Metal-binding</keyword>
<evidence type="ECO:0000256" key="1">
    <source>
        <dbReference type="ARBA" id="ARBA00001968"/>
    </source>
</evidence>
<evidence type="ECO:0000313" key="8">
    <source>
        <dbReference type="EMBL" id="CAH3031335.1"/>
    </source>
</evidence>
<organism evidence="8 9">
    <name type="scientific">Pocillopora meandrina</name>
    <dbReference type="NCBI Taxonomy" id="46732"/>
    <lineage>
        <taxon>Eukaryota</taxon>
        <taxon>Metazoa</taxon>
        <taxon>Cnidaria</taxon>
        <taxon>Anthozoa</taxon>
        <taxon>Hexacorallia</taxon>
        <taxon>Scleractinia</taxon>
        <taxon>Astrocoeniina</taxon>
        <taxon>Pocilloporidae</taxon>
        <taxon>Pocillopora</taxon>
    </lineage>
</organism>
<dbReference type="GO" id="GO:0008270">
    <property type="term" value="F:zinc ion binding"/>
    <property type="evidence" value="ECO:0007669"/>
    <property type="project" value="UniProtKB-KW"/>
</dbReference>
<evidence type="ECO:0000256" key="3">
    <source>
        <dbReference type="ARBA" id="ARBA00022771"/>
    </source>
</evidence>
<dbReference type="PROSITE" id="PS50950">
    <property type="entry name" value="ZF_THAP"/>
    <property type="match status" value="1"/>
</dbReference>
<evidence type="ECO:0000313" key="9">
    <source>
        <dbReference type="Proteomes" id="UP001159428"/>
    </source>
</evidence>
<dbReference type="InterPro" id="IPR027806">
    <property type="entry name" value="HARBI1_dom"/>
</dbReference>
<dbReference type="Proteomes" id="UP001159428">
    <property type="component" value="Unassembled WGS sequence"/>
</dbReference>
<keyword evidence="9" id="KW-1185">Reference proteome</keyword>
<protein>
    <recommendedName>
        <fullName evidence="7">THAP-type domain-containing protein</fullName>
    </recommendedName>
</protein>
<dbReference type="SMART" id="SM00980">
    <property type="entry name" value="THAP"/>
    <property type="match status" value="1"/>
</dbReference>
<evidence type="ECO:0000256" key="2">
    <source>
        <dbReference type="ARBA" id="ARBA00022723"/>
    </source>
</evidence>
<gene>
    <name evidence="8" type="ORF">PMEA_00000023</name>
</gene>
<dbReference type="PANTHER" id="PTHR23080:SF141">
    <property type="entry name" value="TRANSPOSASE HELIX-TURN-HELIX DOMAIN-CONTAINING PROTEIN"/>
    <property type="match status" value="1"/>
</dbReference>
<sequence>MGFGDKCCVGGCNNDRRYPKKWVIHSHVEKLSFHKPKQSLIEAWSRQVQKGRKDFSIGKSRGCVVICSNHFRDGKPSVSNPIPTLFLTPFEHSNSKSPKKRRRLEYQKETATSAVTKSVVHAGPSEVTPVDNSGIPASDELMKSGDDSSGLTLYTACAQITRDADVRLYTGMQNTDAFRTLFEYLLPKAKNMNYWKGDKQTEAEKPKRKLKLEQELLLIMMRLRLALSCFEKYYSKVRCIIDCSEVFIETPSSLELQAICWSDYKHRCTFKFLIGITPNGLISFVSDCYGGRASDKFIVMDSRFMNHLKPFDQQAIGRVKHFKILSHIMPMSCLPLCDDILITCCSLCNLLPPLCE</sequence>
<dbReference type="InterPro" id="IPR006612">
    <property type="entry name" value="THAP_Znf"/>
</dbReference>
<keyword evidence="4" id="KW-0862">Zinc</keyword>
<dbReference type="Pfam" id="PF05485">
    <property type="entry name" value="THAP"/>
    <property type="match status" value="1"/>
</dbReference>
<comment type="caution">
    <text evidence="8">The sequence shown here is derived from an EMBL/GenBank/DDBJ whole genome shotgun (WGS) entry which is preliminary data.</text>
</comment>
<dbReference type="EMBL" id="CALNXJ010000001">
    <property type="protein sequence ID" value="CAH3031335.1"/>
    <property type="molecule type" value="Genomic_DNA"/>
</dbReference>
<proteinExistence type="predicted"/>
<evidence type="ECO:0000256" key="6">
    <source>
        <dbReference type="PROSITE-ProRule" id="PRU00309"/>
    </source>
</evidence>
<dbReference type="AlphaFoldDB" id="A0AAU9VK11"/>
<comment type="cofactor">
    <cofactor evidence="1">
        <name>a divalent metal cation</name>
        <dbReference type="ChEBI" id="CHEBI:60240"/>
    </cofactor>
</comment>
<keyword evidence="5 6" id="KW-0238">DNA-binding</keyword>
<evidence type="ECO:0000256" key="4">
    <source>
        <dbReference type="ARBA" id="ARBA00022833"/>
    </source>
</evidence>
<evidence type="ECO:0000256" key="5">
    <source>
        <dbReference type="ARBA" id="ARBA00023125"/>
    </source>
</evidence>
<dbReference type="PANTHER" id="PTHR23080">
    <property type="entry name" value="THAP DOMAIN PROTEIN"/>
    <property type="match status" value="1"/>
</dbReference>